<evidence type="ECO:0000256" key="5">
    <source>
        <dbReference type="SAM" id="MobiDB-lite"/>
    </source>
</evidence>
<feature type="DNA-binding region" description="H-T-H motif" evidence="4">
    <location>
        <begin position="32"/>
        <end position="51"/>
    </location>
</feature>
<evidence type="ECO:0000256" key="4">
    <source>
        <dbReference type="PROSITE-ProRule" id="PRU00335"/>
    </source>
</evidence>
<dbReference type="PANTHER" id="PTHR47506:SF1">
    <property type="entry name" value="HTH-TYPE TRANSCRIPTIONAL REGULATOR YJDC"/>
    <property type="match status" value="1"/>
</dbReference>
<keyword evidence="3" id="KW-0804">Transcription</keyword>
<feature type="compositionally biased region" description="Low complexity" evidence="5">
    <location>
        <begin position="202"/>
        <end position="213"/>
    </location>
</feature>
<dbReference type="Proteomes" id="UP000215896">
    <property type="component" value="Unassembled WGS sequence"/>
</dbReference>
<dbReference type="SUPFAM" id="SSF46689">
    <property type="entry name" value="Homeodomain-like"/>
    <property type="match status" value="1"/>
</dbReference>
<dbReference type="PROSITE" id="PS50977">
    <property type="entry name" value="HTH_TETR_2"/>
    <property type="match status" value="1"/>
</dbReference>
<dbReference type="EMBL" id="NMVO01000012">
    <property type="protein sequence ID" value="OYO14273.1"/>
    <property type="molecule type" value="Genomic_DNA"/>
</dbReference>
<dbReference type="AlphaFoldDB" id="A0A255GIV5"/>
<dbReference type="SUPFAM" id="SSF48498">
    <property type="entry name" value="Tetracyclin repressor-like, C-terminal domain"/>
    <property type="match status" value="1"/>
</dbReference>
<evidence type="ECO:0000256" key="3">
    <source>
        <dbReference type="ARBA" id="ARBA00023163"/>
    </source>
</evidence>
<sequence length="222" mass="24181">MSTRGRPRGFDRDAALLAATRLFWARGYDGTSLADLTAAMGISPSSFYAAFTDKRTLFAEAVQHYMQRYTAIYIEAVRSATAREAAEKILRDSVDEFTDTERPMSCLVVSAAIQGGRDTIDVRQTLEEHQHALAAILTERIEQDQAAGRLDPGLDAAVLTDWVRTLWEGLSNQSNASVPRTRLHQIIDLAMTAWPAAGAPVRSPASPIGSGSSSRDRSAPQT</sequence>
<evidence type="ECO:0000256" key="2">
    <source>
        <dbReference type="ARBA" id="ARBA00023125"/>
    </source>
</evidence>
<accession>A0A255GIV5</accession>
<evidence type="ECO:0000259" key="6">
    <source>
        <dbReference type="PROSITE" id="PS50977"/>
    </source>
</evidence>
<name>A0A255GIV5_9ACTN</name>
<dbReference type="Gene3D" id="1.10.357.10">
    <property type="entry name" value="Tetracycline Repressor, domain 2"/>
    <property type="match status" value="1"/>
</dbReference>
<keyword evidence="8" id="KW-1185">Reference proteome</keyword>
<evidence type="ECO:0000256" key="1">
    <source>
        <dbReference type="ARBA" id="ARBA00023015"/>
    </source>
</evidence>
<dbReference type="GO" id="GO:0003677">
    <property type="term" value="F:DNA binding"/>
    <property type="evidence" value="ECO:0007669"/>
    <property type="project" value="UniProtKB-UniRule"/>
</dbReference>
<dbReference type="Pfam" id="PF16925">
    <property type="entry name" value="TetR_C_13"/>
    <property type="match status" value="1"/>
</dbReference>
<dbReference type="InterPro" id="IPR036271">
    <property type="entry name" value="Tet_transcr_reg_TetR-rel_C_sf"/>
</dbReference>
<evidence type="ECO:0000313" key="7">
    <source>
        <dbReference type="EMBL" id="OYO14273.1"/>
    </source>
</evidence>
<reference evidence="7 8" key="1">
    <citation type="submission" date="2017-07" db="EMBL/GenBank/DDBJ databases">
        <title>Draft whole genome sequences of clinical Proprionibacteriaceae strains.</title>
        <authorList>
            <person name="Bernier A.-M."/>
            <person name="Bernard K."/>
            <person name="Domingo M.-C."/>
        </authorList>
    </citation>
    <scope>NUCLEOTIDE SEQUENCE [LARGE SCALE GENOMIC DNA]</scope>
    <source>
        <strain evidence="7 8">NML 030167</strain>
    </source>
</reference>
<feature type="domain" description="HTH tetR-type" evidence="6">
    <location>
        <begin position="9"/>
        <end position="69"/>
    </location>
</feature>
<dbReference type="InterPro" id="IPR009057">
    <property type="entry name" value="Homeodomain-like_sf"/>
</dbReference>
<feature type="region of interest" description="Disordered" evidence="5">
    <location>
        <begin position="198"/>
        <end position="222"/>
    </location>
</feature>
<keyword evidence="2 4" id="KW-0238">DNA-binding</keyword>
<evidence type="ECO:0000313" key="8">
    <source>
        <dbReference type="Proteomes" id="UP000215896"/>
    </source>
</evidence>
<organism evidence="7 8">
    <name type="scientific">Enemella evansiae</name>
    <dbReference type="NCBI Taxonomy" id="2016499"/>
    <lineage>
        <taxon>Bacteria</taxon>
        <taxon>Bacillati</taxon>
        <taxon>Actinomycetota</taxon>
        <taxon>Actinomycetes</taxon>
        <taxon>Propionibacteriales</taxon>
        <taxon>Propionibacteriaceae</taxon>
        <taxon>Enemella</taxon>
    </lineage>
</organism>
<dbReference type="RefSeq" id="WP_094405149.1">
    <property type="nucleotide sequence ID" value="NZ_NMVO01000012.1"/>
</dbReference>
<protein>
    <submittedName>
        <fullName evidence="7">TetR family transcriptional regulator</fullName>
    </submittedName>
</protein>
<proteinExistence type="predicted"/>
<keyword evidence="1" id="KW-0805">Transcription regulation</keyword>
<dbReference type="InterPro" id="IPR011075">
    <property type="entry name" value="TetR_C"/>
</dbReference>
<dbReference type="InterPro" id="IPR001647">
    <property type="entry name" value="HTH_TetR"/>
</dbReference>
<dbReference type="Gene3D" id="1.10.10.60">
    <property type="entry name" value="Homeodomain-like"/>
    <property type="match status" value="1"/>
</dbReference>
<comment type="caution">
    <text evidence="7">The sequence shown here is derived from an EMBL/GenBank/DDBJ whole genome shotgun (WGS) entry which is preliminary data.</text>
</comment>
<dbReference type="Pfam" id="PF00440">
    <property type="entry name" value="TetR_N"/>
    <property type="match status" value="1"/>
</dbReference>
<gene>
    <name evidence="7" type="ORF">CGZ94_06490</name>
</gene>
<dbReference type="OrthoDB" id="9805134at2"/>
<dbReference type="PANTHER" id="PTHR47506">
    <property type="entry name" value="TRANSCRIPTIONAL REGULATORY PROTEIN"/>
    <property type="match status" value="1"/>
</dbReference>